<evidence type="ECO:0000256" key="9">
    <source>
        <dbReference type="ARBA" id="ARBA00022842"/>
    </source>
</evidence>
<keyword evidence="1 11" id="KW-0963">Cytoplasm</keyword>
<dbReference type="SMART" id="SM00493">
    <property type="entry name" value="TOPRIM"/>
    <property type="match status" value="1"/>
</dbReference>
<dbReference type="EC" id="3.1.26.8" evidence="11"/>
<feature type="region of interest" description="Disordered" evidence="12">
    <location>
        <begin position="1"/>
        <end position="32"/>
    </location>
</feature>
<gene>
    <name evidence="11" type="primary">rnmV</name>
    <name evidence="14" type="ORF">J2S03_002038</name>
</gene>
<evidence type="ECO:0000256" key="5">
    <source>
        <dbReference type="ARBA" id="ARBA00022723"/>
    </source>
</evidence>
<feature type="domain" description="Toprim" evidence="13">
    <location>
        <begin position="35"/>
        <end position="118"/>
    </location>
</feature>
<dbReference type="InterPro" id="IPR006171">
    <property type="entry name" value="TOPRIM_dom"/>
</dbReference>
<evidence type="ECO:0000256" key="1">
    <source>
        <dbReference type="ARBA" id="ARBA00022490"/>
    </source>
</evidence>
<keyword evidence="4 11" id="KW-0540">Nuclease</keyword>
<dbReference type="PROSITE" id="PS50880">
    <property type="entry name" value="TOPRIM"/>
    <property type="match status" value="1"/>
</dbReference>
<comment type="subcellular location">
    <subcellularLocation>
        <location evidence="11">Cytoplasm</location>
    </subcellularLocation>
</comment>
<evidence type="ECO:0000259" key="13">
    <source>
        <dbReference type="PROSITE" id="PS50880"/>
    </source>
</evidence>
<keyword evidence="10 11" id="KW-0694">RNA-binding</keyword>
<keyword evidence="9" id="KW-0460">Magnesium</keyword>
<evidence type="ECO:0000256" key="7">
    <source>
        <dbReference type="ARBA" id="ARBA00022759"/>
    </source>
</evidence>
<evidence type="ECO:0000256" key="10">
    <source>
        <dbReference type="ARBA" id="ARBA00022884"/>
    </source>
</evidence>
<evidence type="ECO:0000256" key="3">
    <source>
        <dbReference type="ARBA" id="ARBA00022552"/>
    </source>
</evidence>
<evidence type="ECO:0000313" key="14">
    <source>
        <dbReference type="EMBL" id="MDQ0190175.1"/>
    </source>
</evidence>
<protein>
    <recommendedName>
        <fullName evidence="11">Ribonuclease M5</fullName>
        <ecNumber evidence="11">3.1.26.8</ecNumber>
    </recommendedName>
    <alternativeName>
        <fullName evidence="11">RNase M5</fullName>
    </alternativeName>
    <alternativeName>
        <fullName evidence="11">Ribosomal RNA terminal maturase M5</fullName>
    </alternativeName>
</protein>
<dbReference type="PANTHER" id="PTHR39156">
    <property type="entry name" value="RIBONUCLEASE M5"/>
    <property type="match status" value="1"/>
</dbReference>
<dbReference type="Gene3D" id="3.40.1360.10">
    <property type="match status" value="1"/>
</dbReference>
<keyword evidence="7 11" id="KW-0255">Endonuclease</keyword>
<evidence type="ECO:0000256" key="8">
    <source>
        <dbReference type="ARBA" id="ARBA00022801"/>
    </source>
</evidence>
<accession>A0ABT9XJ76</accession>
<dbReference type="GO" id="GO:0043822">
    <property type="term" value="F:ribonuclease M5 activity"/>
    <property type="evidence" value="ECO:0007669"/>
    <property type="project" value="UniProtKB-EC"/>
</dbReference>
<dbReference type="SUPFAM" id="SSF110455">
    <property type="entry name" value="Toprim domain"/>
    <property type="match status" value="1"/>
</dbReference>
<dbReference type="EMBL" id="JAUSTP010000015">
    <property type="protein sequence ID" value="MDQ0190175.1"/>
    <property type="molecule type" value="Genomic_DNA"/>
</dbReference>
<dbReference type="Pfam" id="PF13331">
    <property type="entry name" value="DUF4093"/>
    <property type="match status" value="1"/>
</dbReference>
<organism evidence="14 15">
    <name type="scientific">Alicyclobacillus cycloheptanicus</name>
    <dbReference type="NCBI Taxonomy" id="1457"/>
    <lineage>
        <taxon>Bacteria</taxon>
        <taxon>Bacillati</taxon>
        <taxon>Bacillota</taxon>
        <taxon>Bacilli</taxon>
        <taxon>Bacillales</taxon>
        <taxon>Alicyclobacillaceae</taxon>
        <taxon>Alicyclobacillus</taxon>
    </lineage>
</organism>
<keyword evidence="15" id="KW-1185">Reference proteome</keyword>
<comment type="catalytic activity">
    <reaction evidence="11">
        <text>Endonucleolytic cleavage of RNA, removing 21 and 42 nucleotides, respectively, from the 5'- and 3'-termini of a 5S-rRNA precursor.</text>
        <dbReference type="EC" id="3.1.26.8"/>
    </reaction>
</comment>
<feature type="compositionally biased region" description="Basic and acidic residues" evidence="12">
    <location>
        <begin position="18"/>
        <end position="32"/>
    </location>
</feature>
<keyword evidence="2 11" id="KW-0690">Ribosome biogenesis</keyword>
<feature type="region of interest" description="Disordered" evidence="12">
    <location>
        <begin position="141"/>
        <end position="170"/>
    </location>
</feature>
<sequence>MKRVTEQPGRNPMSARAASERPPRSPGARERPVVPEIVVVEGLHDRQAVERAVTADVWVLGGDRIARKTLSELRRAAHRRGVIVFTDPDGAGERIRRRVDEAVPGCRHAFLPRSAAVSARGIGVEHAAPEDIARALLHARGKTDGAAPRPPARGDEAPAAPTGGDAMTQTDAPAAAFGGTFSMADLEQAGLVGEANAAARRQAVGDYLGIGTGNAKAFVRKLNALSVTRTEWEEAVKQVCPLSRKPTD</sequence>
<dbReference type="Pfam" id="PF01751">
    <property type="entry name" value="Toprim"/>
    <property type="match status" value="1"/>
</dbReference>
<keyword evidence="8 11" id="KW-0378">Hydrolase</keyword>
<name>A0ABT9XJ76_9BACL</name>
<evidence type="ECO:0000256" key="2">
    <source>
        <dbReference type="ARBA" id="ARBA00022517"/>
    </source>
</evidence>
<keyword evidence="6 11" id="KW-0699">rRNA-binding</keyword>
<proteinExistence type="inferred from homology"/>
<reference evidence="14 15" key="1">
    <citation type="submission" date="2023-07" db="EMBL/GenBank/DDBJ databases">
        <title>Genomic Encyclopedia of Type Strains, Phase IV (KMG-IV): sequencing the most valuable type-strain genomes for metagenomic binning, comparative biology and taxonomic classification.</title>
        <authorList>
            <person name="Goeker M."/>
        </authorList>
    </citation>
    <scope>NUCLEOTIDE SEQUENCE [LARGE SCALE GENOMIC DNA]</scope>
    <source>
        <strain evidence="14 15">DSM 4006</strain>
    </source>
</reference>
<dbReference type="RefSeq" id="WP_274457367.1">
    <property type="nucleotide sequence ID" value="NZ_CP067097.1"/>
</dbReference>
<evidence type="ECO:0000256" key="6">
    <source>
        <dbReference type="ARBA" id="ARBA00022730"/>
    </source>
</evidence>
<keyword evidence="3 11" id="KW-0698">rRNA processing</keyword>
<dbReference type="PANTHER" id="PTHR39156:SF1">
    <property type="entry name" value="RIBONUCLEASE M5"/>
    <property type="match status" value="1"/>
</dbReference>
<dbReference type="InterPro" id="IPR025156">
    <property type="entry name" value="RNase_M5_C"/>
</dbReference>
<evidence type="ECO:0000256" key="11">
    <source>
        <dbReference type="HAMAP-Rule" id="MF_01469"/>
    </source>
</evidence>
<evidence type="ECO:0000256" key="4">
    <source>
        <dbReference type="ARBA" id="ARBA00022722"/>
    </source>
</evidence>
<dbReference type="HAMAP" id="MF_01469">
    <property type="entry name" value="RNase_M5"/>
    <property type="match status" value="1"/>
</dbReference>
<dbReference type="InterPro" id="IPR004466">
    <property type="entry name" value="RNase_M5"/>
</dbReference>
<comment type="caution">
    <text evidence="14">The sequence shown here is derived from an EMBL/GenBank/DDBJ whole genome shotgun (WGS) entry which is preliminary data.</text>
</comment>
<evidence type="ECO:0000313" key="15">
    <source>
        <dbReference type="Proteomes" id="UP001232973"/>
    </source>
</evidence>
<dbReference type="Proteomes" id="UP001232973">
    <property type="component" value="Unassembled WGS sequence"/>
</dbReference>
<comment type="function">
    <text evidence="11">Required for correct processing of both the 5' and 3' ends of 5S rRNA precursor. Cleaves both sides of a double-stranded region yielding mature 5S rRNA in one step.</text>
</comment>
<keyword evidence="5" id="KW-0479">Metal-binding</keyword>
<comment type="similarity">
    <text evidence="11">Belongs to the ribonuclease M5 family.</text>
</comment>
<evidence type="ECO:0000256" key="12">
    <source>
        <dbReference type="SAM" id="MobiDB-lite"/>
    </source>
</evidence>